<comment type="caution">
    <text evidence="7">The sequence shown here is derived from an EMBL/GenBank/DDBJ whole genome shotgun (WGS) entry which is preliminary data.</text>
</comment>
<dbReference type="Proteomes" id="UP000564496">
    <property type="component" value="Unassembled WGS sequence"/>
</dbReference>
<evidence type="ECO:0000313" key="8">
    <source>
        <dbReference type="Proteomes" id="UP000564496"/>
    </source>
</evidence>
<dbReference type="RefSeq" id="WP_179657340.1">
    <property type="nucleotide sequence ID" value="NZ_JACBZR010000001.1"/>
</dbReference>
<keyword evidence="4" id="KW-0408">Iron</keyword>
<evidence type="ECO:0000256" key="1">
    <source>
        <dbReference type="ARBA" id="ARBA00001970"/>
    </source>
</evidence>
<evidence type="ECO:0000256" key="2">
    <source>
        <dbReference type="ARBA" id="ARBA00022617"/>
    </source>
</evidence>
<keyword evidence="2" id="KW-0349">Heme</keyword>
<comment type="similarity">
    <text evidence="6">Belongs to the heme-containing dehydratase family.</text>
</comment>
<accession>A0A7Z0DJF6</accession>
<comment type="cofactor">
    <cofactor evidence="1">
        <name>heme b</name>
        <dbReference type="ChEBI" id="CHEBI:60344"/>
    </cofactor>
</comment>
<keyword evidence="8" id="KW-1185">Reference proteome</keyword>
<sequence>MESAIDTHLKCPRTLSRRVSEDYTPPFPMFVARGDKAIQQTVMAYFGVQFEDESKRPQALAAFQHIIGTFSLADGPLSHDLTHHVDNQDHHNLMAVAYWTDPAAYCRWLRSDDVNGWWSADERLDEGLGYFREIIAPRADQFETLYAFTEDFPGIGGVMGERGTGSTVSGEIEEHGYWGSMRDRIPASQVDWMEATEDLVVVSGDPSKDGRVIVRGHDNIAVIRSGQEWSAAGEEERNLFFDEILPSLQDGMDFLRDNGAEMGCYSNRFVRSIDIDGNELDESYNIGHWRALDKLERWAESHPTHLRIFVTFFRVVAGLEKLRLYHEVSVSDAKDQMFEYINCHPQTGMMRDAQALA</sequence>
<gene>
    <name evidence="7" type="ORF">BJ988_001372</name>
</gene>
<dbReference type="InterPro" id="IPR011008">
    <property type="entry name" value="Dimeric_a/b-barrel"/>
</dbReference>
<evidence type="ECO:0000256" key="4">
    <source>
        <dbReference type="ARBA" id="ARBA00023004"/>
    </source>
</evidence>
<dbReference type="GO" id="GO:0016829">
    <property type="term" value="F:lyase activity"/>
    <property type="evidence" value="ECO:0007669"/>
    <property type="project" value="UniProtKB-KW"/>
</dbReference>
<protein>
    <submittedName>
        <fullName evidence="7">Aldoxime dehydratase</fullName>
        <ecNumber evidence="7">4.99.1.5</ecNumber>
    </submittedName>
</protein>
<evidence type="ECO:0000313" key="7">
    <source>
        <dbReference type="EMBL" id="NYI76724.1"/>
    </source>
</evidence>
<dbReference type="GO" id="GO:0046872">
    <property type="term" value="F:metal ion binding"/>
    <property type="evidence" value="ECO:0007669"/>
    <property type="project" value="UniProtKB-KW"/>
</dbReference>
<proteinExistence type="inferred from homology"/>
<dbReference type="InterPro" id="IPR025702">
    <property type="entry name" value="OXD"/>
</dbReference>
<name>A0A7Z0DJF6_9ACTN</name>
<organism evidence="7 8">
    <name type="scientific">Nocardioides panzhihuensis</name>
    <dbReference type="NCBI Taxonomy" id="860243"/>
    <lineage>
        <taxon>Bacteria</taxon>
        <taxon>Bacillati</taxon>
        <taxon>Actinomycetota</taxon>
        <taxon>Actinomycetes</taxon>
        <taxon>Propionibacteriales</taxon>
        <taxon>Nocardioidaceae</taxon>
        <taxon>Nocardioides</taxon>
    </lineage>
</organism>
<dbReference type="Pfam" id="PF13816">
    <property type="entry name" value="Dehydratase_hem"/>
    <property type="match status" value="1"/>
</dbReference>
<reference evidence="7 8" key="1">
    <citation type="submission" date="2020-07" db="EMBL/GenBank/DDBJ databases">
        <title>Sequencing the genomes of 1000 actinobacteria strains.</title>
        <authorList>
            <person name="Klenk H.-P."/>
        </authorList>
    </citation>
    <scope>NUCLEOTIDE SEQUENCE [LARGE SCALE GENOMIC DNA]</scope>
    <source>
        <strain evidence="7 8">DSM 26487</strain>
    </source>
</reference>
<evidence type="ECO:0000256" key="3">
    <source>
        <dbReference type="ARBA" id="ARBA00022723"/>
    </source>
</evidence>
<evidence type="ECO:0000256" key="5">
    <source>
        <dbReference type="ARBA" id="ARBA00023239"/>
    </source>
</evidence>
<dbReference type="EMBL" id="JACBZR010000001">
    <property type="protein sequence ID" value="NYI76724.1"/>
    <property type="molecule type" value="Genomic_DNA"/>
</dbReference>
<keyword evidence="3" id="KW-0479">Metal-binding</keyword>
<dbReference type="EC" id="4.99.1.5" evidence="7"/>
<dbReference type="AlphaFoldDB" id="A0A7Z0DJF6"/>
<keyword evidence="5 7" id="KW-0456">Lyase</keyword>
<evidence type="ECO:0000256" key="6">
    <source>
        <dbReference type="ARBA" id="ARBA00034312"/>
    </source>
</evidence>
<dbReference type="SUPFAM" id="SSF54909">
    <property type="entry name" value="Dimeric alpha+beta barrel"/>
    <property type="match status" value="1"/>
</dbReference>